<dbReference type="Pfam" id="PF18962">
    <property type="entry name" value="Por_Secre_tail"/>
    <property type="match status" value="1"/>
</dbReference>
<dbReference type="eggNOG" id="COG2358">
    <property type="taxonomic scope" value="Bacteria"/>
</dbReference>
<feature type="chain" id="PRO_5003683086" description="Secretion system C-terminal sorting domain-containing protein" evidence="2">
    <location>
        <begin position="21"/>
        <end position="609"/>
    </location>
</feature>
<evidence type="ECO:0000259" key="3">
    <source>
        <dbReference type="Pfam" id="PF18962"/>
    </source>
</evidence>
<name>I3YVY0_AEQSU</name>
<dbReference type="STRING" id="746697.Aeqsu_1665"/>
<dbReference type="NCBIfam" id="TIGR04183">
    <property type="entry name" value="Por_Secre_tail"/>
    <property type="match status" value="1"/>
</dbReference>
<evidence type="ECO:0000256" key="2">
    <source>
        <dbReference type="SAM" id="SignalP"/>
    </source>
</evidence>
<sequence>MMKQLLFFSILSILCLTISAQERTTLSFIVFTGNGDGTTWHDPNNWNPPQVPNNYFNATIPTGMTVTNEGTVIFINGTINGGGTLINNSVFSFSGVAALSRGTSNISIINNATLLSEVPNNPTVISGGTTITNTATGTITFDGLGMNSDSIDDKIINNGGVIRSITSFSLSVLTIIENNNGTISVENGNLDFHTGLSPSANTLNGGTYNVVAGSKLTLGNFTLGGTFSGQVDGAFGLQGYNFIIDGTLINEIGGNGLTFYFGNISGGGTLINNSKFNVTNDGGGLGKTIENLEIINNGEFNSVLSANNTSWNLWNGSHIINEAAGVLNLGLGFNGNTGAETLENYGTVVTTNNVGLGVNFINSGLFNYGSHNFSFAIGSVLVNNTIDGTFLGTGTLNLNIVQPLINNGIFKSGPGANKMFIYNGYRQDGDARLVVDINGNTPETEYDIIQADNGGSFDMNGTIVVDLGFAPVLEDEFTVLYSVNRAVVCNLPATVTAYYDSHVYTFDVICGGNSVTLKVSNIVLGTEENSLSNVKLFPNPTNGNFTLEMGREYTDVTVQIYNMLGQLISSEKYASAKTITQEIDASTGIYFVKVNTAKEGSNTFRIIKQ</sequence>
<evidence type="ECO:0000313" key="4">
    <source>
        <dbReference type="EMBL" id="AFL81148.1"/>
    </source>
</evidence>
<dbReference type="AlphaFoldDB" id="I3YVY0"/>
<feature type="domain" description="Secretion system C-terminal sorting" evidence="3">
    <location>
        <begin position="536"/>
        <end position="599"/>
    </location>
</feature>
<accession>I3YVY0</accession>
<keyword evidence="5" id="KW-1185">Reference proteome</keyword>
<evidence type="ECO:0000313" key="5">
    <source>
        <dbReference type="Proteomes" id="UP000006049"/>
    </source>
</evidence>
<dbReference type="EMBL" id="CP003280">
    <property type="protein sequence ID" value="AFL81148.1"/>
    <property type="molecule type" value="Genomic_DNA"/>
</dbReference>
<proteinExistence type="predicted"/>
<dbReference type="Proteomes" id="UP000006049">
    <property type="component" value="Chromosome"/>
</dbReference>
<gene>
    <name evidence="4" type="ordered locus">Aeqsu_1665</name>
</gene>
<protein>
    <recommendedName>
        <fullName evidence="3">Secretion system C-terminal sorting domain-containing protein</fullName>
    </recommendedName>
</protein>
<dbReference type="RefSeq" id="WP_014782403.1">
    <property type="nucleotide sequence ID" value="NC_018013.1"/>
</dbReference>
<dbReference type="HOGENOM" id="CLU_428050_0_0_10"/>
<keyword evidence="1 2" id="KW-0732">Signal</keyword>
<evidence type="ECO:0000256" key="1">
    <source>
        <dbReference type="ARBA" id="ARBA00022729"/>
    </source>
</evidence>
<dbReference type="KEGG" id="asl:Aeqsu_1665"/>
<dbReference type="InterPro" id="IPR026444">
    <property type="entry name" value="Secre_tail"/>
</dbReference>
<dbReference type="PATRIC" id="fig|746697.3.peg.1694"/>
<reference evidence="4 5" key="1">
    <citation type="submission" date="2012-06" db="EMBL/GenBank/DDBJ databases">
        <title>The complete genome of Aequorivita sublithincola DSM 14238.</title>
        <authorList>
            <consortium name="US DOE Joint Genome Institute (JGI-PGF)"/>
            <person name="Lucas S."/>
            <person name="Copeland A."/>
            <person name="Lapidus A."/>
            <person name="Goodwin L."/>
            <person name="Pitluck S."/>
            <person name="Peters L."/>
            <person name="Munk A.C.C."/>
            <person name="Kyrpides N."/>
            <person name="Mavromatis K."/>
            <person name="Pagani I."/>
            <person name="Ivanova N."/>
            <person name="Ovchinnikova G."/>
            <person name="Zeytun A."/>
            <person name="Detter J.C."/>
            <person name="Han C."/>
            <person name="Land M."/>
            <person name="Hauser L."/>
            <person name="Markowitz V."/>
            <person name="Cheng J.-F."/>
            <person name="Hugenholtz P."/>
            <person name="Woyke T."/>
            <person name="Wu D."/>
            <person name="Tindall B."/>
            <person name="Faehnrich R."/>
            <person name="Brambilla E."/>
            <person name="Klenk H.-P."/>
            <person name="Eisen J.A."/>
        </authorList>
    </citation>
    <scope>NUCLEOTIDE SEQUENCE [LARGE SCALE GENOMIC DNA]</scope>
    <source>
        <strain evidence="5">DSM 14238 / LMG 21431 / ACAM 643 / 9-3</strain>
    </source>
</reference>
<feature type="signal peptide" evidence="2">
    <location>
        <begin position="1"/>
        <end position="20"/>
    </location>
</feature>
<organism evidence="4 5">
    <name type="scientific">Aequorivita sublithincola (strain DSM 14238 / LMG 21431 / ACAM 643 / 9-3)</name>
    <dbReference type="NCBI Taxonomy" id="746697"/>
    <lineage>
        <taxon>Bacteria</taxon>
        <taxon>Pseudomonadati</taxon>
        <taxon>Bacteroidota</taxon>
        <taxon>Flavobacteriia</taxon>
        <taxon>Flavobacteriales</taxon>
        <taxon>Flavobacteriaceae</taxon>
        <taxon>Aequorivita</taxon>
    </lineage>
</organism>